<dbReference type="OrthoDB" id="1099888at2"/>
<gene>
    <name evidence="2" type="ORF">CLV94_2108</name>
</gene>
<evidence type="ECO:0000313" key="2">
    <source>
        <dbReference type="EMBL" id="RKS23203.1"/>
    </source>
</evidence>
<evidence type="ECO:0000313" key="3">
    <source>
        <dbReference type="Proteomes" id="UP000277579"/>
    </source>
</evidence>
<dbReference type="RefSeq" id="WP_121376424.1">
    <property type="nucleotide sequence ID" value="NZ_RBLC01000002.1"/>
</dbReference>
<keyword evidence="3" id="KW-1185">Reference proteome</keyword>
<proteinExistence type="predicted"/>
<dbReference type="Pfam" id="PF07666">
    <property type="entry name" value="MpPF26"/>
    <property type="match status" value="1"/>
</dbReference>
<feature type="transmembrane region" description="Helical" evidence="1">
    <location>
        <begin position="83"/>
        <end position="109"/>
    </location>
</feature>
<name>A0A495MEM7_9FLAO</name>
<keyword evidence="1" id="KW-0812">Transmembrane</keyword>
<dbReference type="InterPro" id="IPR011655">
    <property type="entry name" value="MpPF26"/>
</dbReference>
<dbReference type="NCBIfam" id="NF040945">
    <property type="entry name" value="CCC_membrane"/>
    <property type="match status" value="1"/>
</dbReference>
<dbReference type="EMBL" id="RBLC01000002">
    <property type="protein sequence ID" value="RKS23203.1"/>
    <property type="molecule type" value="Genomic_DNA"/>
</dbReference>
<evidence type="ECO:0008006" key="4">
    <source>
        <dbReference type="Google" id="ProtNLM"/>
    </source>
</evidence>
<keyword evidence="1" id="KW-0472">Membrane</keyword>
<sequence>MENQSQEPYKQESYRAEPYRQNYRKQLPNATTVLVLGITSVVTSFCYGIFGIILGIIALVIAKKDMQLYRENPQEYDGYQNLSAGRICAIIGLCIGSLFFIFIIFYFIFVASVLIPAFSAAAAT</sequence>
<accession>A0A495MEM7</accession>
<organism evidence="2 3">
    <name type="scientific">Flavobacterium endophyticum</name>
    <dbReference type="NCBI Taxonomy" id="1540163"/>
    <lineage>
        <taxon>Bacteria</taxon>
        <taxon>Pseudomonadati</taxon>
        <taxon>Bacteroidota</taxon>
        <taxon>Flavobacteriia</taxon>
        <taxon>Flavobacteriales</taxon>
        <taxon>Flavobacteriaceae</taxon>
        <taxon>Flavobacterium</taxon>
    </lineage>
</organism>
<dbReference type="AlphaFoldDB" id="A0A495MEM7"/>
<feature type="transmembrane region" description="Helical" evidence="1">
    <location>
        <begin position="33"/>
        <end position="62"/>
    </location>
</feature>
<protein>
    <recommendedName>
        <fullName evidence="4">DUF4190 domain-containing protein</fullName>
    </recommendedName>
</protein>
<reference evidence="2 3" key="1">
    <citation type="submission" date="2018-10" db="EMBL/GenBank/DDBJ databases">
        <title>Genomic Encyclopedia of Archaeal and Bacterial Type Strains, Phase II (KMG-II): from individual species to whole genera.</title>
        <authorList>
            <person name="Goeker M."/>
        </authorList>
    </citation>
    <scope>NUCLEOTIDE SEQUENCE [LARGE SCALE GENOMIC DNA]</scope>
    <source>
        <strain evidence="2 3">DSM 29537</strain>
    </source>
</reference>
<evidence type="ECO:0000256" key="1">
    <source>
        <dbReference type="SAM" id="Phobius"/>
    </source>
</evidence>
<dbReference type="Proteomes" id="UP000277579">
    <property type="component" value="Unassembled WGS sequence"/>
</dbReference>
<comment type="caution">
    <text evidence="2">The sequence shown here is derived from an EMBL/GenBank/DDBJ whole genome shotgun (WGS) entry which is preliminary data.</text>
</comment>
<keyword evidence="1" id="KW-1133">Transmembrane helix</keyword>